<dbReference type="InterPro" id="IPR025295">
    <property type="entry name" value="eCIS_core_dom"/>
</dbReference>
<dbReference type="EMBL" id="CP101988">
    <property type="protein sequence ID" value="UUI76722.1"/>
    <property type="molecule type" value="Genomic_DNA"/>
</dbReference>
<feature type="domain" description="eCIS core" evidence="2">
    <location>
        <begin position="76"/>
        <end position="152"/>
    </location>
</feature>
<accession>A0ABY5L1Q5</accession>
<keyword evidence="4" id="KW-1185">Reference proteome</keyword>
<evidence type="ECO:0000313" key="4">
    <source>
        <dbReference type="Proteomes" id="UP001316189"/>
    </source>
</evidence>
<feature type="region of interest" description="Disordered" evidence="1">
    <location>
        <begin position="1"/>
        <end position="42"/>
    </location>
</feature>
<organism evidence="3 4">
    <name type="scientific">Cellulomonas chengniuliangii</name>
    <dbReference type="NCBI Taxonomy" id="2968084"/>
    <lineage>
        <taxon>Bacteria</taxon>
        <taxon>Bacillati</taxon>
        <taxon>Actinomycetota</taxon>
        <taxon>Actinomycetes</taxon>
        <taxon>Micrococcales</taxon>
        <taxon>Cellulomonadaceae</taxon>
        <taxon>Cellulomonas</taxon>
    </lineage>
</organism>
<evidence type="ECO:0000313" key="3">
    <source>
        <dbReference type="EMBL" id="UUI76722.1"/>
    </source>
</evidence>
<sequence length="786" mass="83472">MSERTRPAARAERPRGEQPPEGATARTATRPPVRGLVHSDDERLRRAATGADALGGGQVDGDMAATLRRRRGHGAPLPPDVARSMGEHLQRDLSDVRVHADAEADTLSRSVQARAFTLGSDVYFTAGAYNPRSAEGQHLLAHELTHVVQQSAPGAGAVQRSSMTVGRADDPAEVEAERNATRVVQALRRSPAAADAATTAAPVAVEHQHGSGCGHDMTIRRHFLSNLFNRTAPAPPAPTLGSRTLGLHESATDDPSALDQLADIADAILAIQDATVTREEKHELGVMDGGDAAAGLYGSGMGLIKMGMGARDVFGAAGDLHAARQPRGDSLARNDKGVELEGGLWDLLGDTTGTMDSMAGAAKGFGGRDIPVFGDIANVYTGIAKGKQALEDGAAAGRLQNQKIRVKREQDHHLPRKHRLARFREFATAYLAHLAETTAAEAVLGDSREAAAARKARQKAATAARKSTKPEDIARFEAEALAYRNGLGAPSLIASGTDDEVLAFLDDCRRRNVKEFGYGTEHRKRAEEEYAASQAGFSAEYTDTRSLGKLASFGTRRKAETAAVSAVEAAGNVMDAAGTVSAAGDFGATKITGKALKATAAGYSALKSGVKRAKRIHHLRTVKNEIGYGGQTDRGVWWGAKQFFGGKVDSSQANVRAAIESPTADLAAGRKGATLLASATPEQKAALSKRVTRQVFRRIDDLVRCLGSTNDQVFARASKILHIIAETNLAGFFAKVDARDLAEFRRVSQAVRLTPSTATQADKDLYQKHRQSIHNIVERQLHGIGG</sequence>
<proteinExistence type="predicted"/>
<gene>
    <name evidence="3" type="ORF">NP064_07530</name>
</gene>
<evidence type="ECO:0000256" key="1">
    <source>
        <dbReference type="SAM" id="MobiDB-lite"/>
    </source>
</evidence>
<dbReference type="Proteomes" id="UP001316189">
    <property type="component" value="Chromosome"/>
</dbReference>
<feature type="compositionally biased region" description="Basic and acidic residues" evidence="1">
    <location>
        <begin position="1"/>
        <end position="18"/>
    </location>
</feature>
<protein>
    <submittedName>
        <fullName evidence="3">DUF4157 domain-containing protein</fullName>
    </submittedName>
</protein>
<dbReference type="RefSeq" id="WP_227569011.1">
    <property type="nucleotide sequence ID" value="NZ_CP101988.1"/>
</dbReference>
<dbReference type="Pfam" id="PF13699">
    <property type="entry name" value="eCIS_core"/>
    <property type="match status" value="1"/>
</dbReference>
<name>A0ABY5L1Q5_9CELL</name>
<reference evidence="3 4" key="1">
    <citation type="submission" date="2022-07" db="EMBL/GenBank/DDBJ databases">
        <title>Novel species in genus cellulomonas.</title>
        <authorList>
            <person name="Ye L."/>
        </authorList>
    </citation>
    <scope>NUCLEOTIDE SEQUENCE [LARGE SCALE GENOMIC DNA]</scope>
    <source>
        <strain evidence="4">zg-Y338</strain>
    </source>
</reference>
<evidence type="ECO:0000259" key="2">
    <source>
        <dbReference type="Pfam" id="PF13699"/>
    </source>
</evidence>